<accession>A0AA95GCV4</accession>
<gene>
    <name evidence="2" type="ORF">QE207_09430</name>
</gene>
<evidence type="ECO:0000256" key="1">
    <source>
        <dbReference type="SAM" id="Phobius"/>
    </source>
</evidence>
<organism evidence="2 3">
    <name type="scientific">Arsenophonus nasoniae</name>
    <name type="common">son-killer infecting Nasonia vitripennis</name>
    <dbReference type="NCBI Taxonomy" id="638"/>
    <lineage>
        <taxon>Bacteria</taxon>
        <taxon>Pseudomonadati</taxon>
        <taxon>Pseudomonadota</taxon>
        <taxon>Gammaproteobacteria</taxon>
        <taxon>Enterobacterales</taxon>
        <taxon>Morganellaceae</taxon>
        <taxon>Arsenophonus</taxon>
    </lineage>
</organism>
<protein>
    <submittedName>
        <fullName evidence="2">Uncharacterized protein</fullName>
    </submittedName>
</protein>
<dbReference type="Proteomes" id="UP001177597">
    <property type="component" value="Chromosome"/>
</dbReference>
<keyword evidence="1" id="KW-0472">Membrane</keyword>
<reference evidence="2" key="1">
    <citation type="submission" date="2023-04" db="EMBL/GenBank/DDBJ databases">
        <title>Genome dynamics across the evolutionary transition to endosymbiosis.</title>
        <authorList>
            <person name="Siozios S."/>
            <person name="Nadal-Jimenez P."/>
            <person name="Azagi T."/>
            <person name="Sprong H."/>
            <person name="Frost C.L."/>
            <person name="Parratt S.R."/>
            <person name="Taylor G."/>
            <person name="Brettell L."/>
            <person name="Lew K.C."/>
            <person name="Croft L."/>
            <person name="King K.C."/>
            <person name="Brockhurst M.A."/>
            <person name="Hypsa V."/>
            <person name="Novakova E."/>
            <person name="Darby A.C."/>
            <person name="Hurst G.D.D."/>
        </authorList>
    </citation>
    <scope>NUCLEOTIDE SEQUENCE</scope>
    <source>
        <strain evidence="2">AIh</strain>
    </source>
</reference>
<dbReference type="RefSeq" id="WP_280630147.1">
    <property type="nucleotide sequence ID" value="NZ_CP123498.1"/>
</dbReference>
<keyword evidence="1" id="KW-0812">Transmembrane</keyword>
<dbReference type="EMBL" id="CP123498">
    <property type="protein sequence ID" value="WGL96726.1"/>
    <property type="molecule type" value="Genomic_DNA"/>
</dbReference>
<name>A0AA95GCV4_9GAMM</name>
<dbReference type="AlphaFoldDB" id="A0AA95GCV4"/>
<proteinExistence type="predicted"/>
<sequence length="100" mass="11609">MIFSSLSQKTDVMAKHLLARLVARYHNCDGYIMRQFIALAKVEPQRLSFCGFWDGLIYRLFTGILILIISPLTAIRHTLQHTIETGKAWQTRLRQMIMLS</sequence>
<evidence type="ECO:0000313" key="3">
    <source>
        <dbReference type="Proteomes" id="UP001177597"/>
    </source>
</evidence>
<evidence type="ECO:0000313" key="2">
    <source>
        <dbReference type="EMBL" id="WGL96726.1"/>
    </source>
</evidence>
<keyword evidence="1" id="KW-1133">Transmembrane helix</keyword>
<feature type="transmembrane region" description="Helical" evidence="1">
    <location>
        <begin position="56"/>
        <end position="75"/>
    </location>
</feature>